<comment type="caution">
    <text evidence="1">The sequence shown here is derived from an EMBL/GenBank/DDBJ whole genome shotgun (WGS) entry which is preliminary data.</text>
</comment>
<protein>
    <submittedName>
        <fullName evidence="1">Uncharacterized protein</fullName>
    </submittedName>
</protein>
<gene>
    <name evidence="1" type="ORF">J3R75_001536</name>
</gene>
<dbReference type="RefSeq" id="WP_307260852.1">
    <property type="nucleotide sequence ID" value="NZ_JAUSVL010000001.1"/>
</dbReference>
<reference evidence="1" key="1">
    <citation type="submission" date="2023-07" db="EMBL/GenBank/DDBJ databases">
        <title>Genomic Encyclopedia of Type Strains, Phase IV (KMG-IV): sequencing the most valuable type-strain genomes for metagenomic binning, comparative biology and taxonomic classification.</title>
        <authorList>
            <person name="Goeker M."/>
        </authorList>
    </citation>
    <scope>NUCLEOTIDE SEQUENCE</scope>
    <source>
        <strain evidence="1">DSM 24202</strain>
    </source>
</reference>
<dbReference type="Proteomes" id="UP001238163">
    <property type="component" value="Unassembled WGS sequence"/>
</dbReference>
<dbReference type="Gene3D" id="3.40.50.10770">
    <property type="entry name" value="Hypothetical protein VC1899 like domain (Restriction endonuclease-like)"/>
    <property type="match status" value="1"/>
</dbReference>
<organism evidence="1 2">
    <name type="scientific">Oligosphaera ethanolica</name>
    <dbReference type="NCBI Taxonomy" id="760260"/>
    <lineage>
        <taxon>Bacteria</taxon>
        <taxon>Pseudomonadati</taxon>
        <taxon>Lentisphaerota</taxon>
        <taxon>Oligosphaeria</taxon>
        <taxon>Oligosphaerales</taxon>
        <taxon>Oligosphaeraceae</taxon>
        <taxon>Oligosphaera</taxon>
    </lineage>
</organism>
<name>A0AAE3VFW7_9BACT</name>
<dbReference type="EMBL" id="JAUSVL010000001">
    <property type="protein sequence ID" value="MDQ0289429.1"/>
    <property type="molecule type" value="Genomic_DNA"/>
</dbReference>
<proteinExistence type="predicted"/>
<keyword evidence="2" id="KW-1185">Reference proteome</keyword>
<dbReference type="AlphaFoldDB" id="A0AAE3VFW7"/>
<evidence type="ECO:0000313" key="2">
    <source>
        <dbReference type="Proteomes" id="UP001238163"/>
    </source>
</evidence>
<sequence>MNAQVLPSLQKLLMGDAQLMLWECFEHEPSPSWDFRACYSSPRVSELDIRAQALLAELALWQAIALDAVTDDRLPSWLLAVRPFPHLDYSLRELLEHAHHAAMAVFPLAGCNGQPSELARIYVLAHRLRQDSRRLLAFSENVATDCSLLVQPPSWSAAPLEGRSWQLAAEMAKIAIADRAMRVRLGSYWAVSGACDGKGDVLSVAIGNKAELAARTTRYWLVPNDVWQEFAVAAAARNPAVAVYAASSLRDAVIYVRDHGVFEQHFEFPTSVSVLHQLVGGALPPALSVPLLIQPRELCLYYSPQTKPQADLLQAFFADQKHVALIVTTQEIPSNHLALSEVLLRNQFGQRDPATALVNITGGNRLMGQAAMLAAKAQGMKMIYRDINAEPDELEVIDFAQGPVDLPRNGKVHGNNCPQPQRVNWGYLYGSAPRQFTGPLPSLAELRSAVWR</sequence>
<evidence type="ECO:0000313" key="1">
    <source>
        <dbReference type="EMBL" id="MDQ0289429.1"/>
    </source>
</evidence>
<accession>A0AAE3VFW7</accession>